<proteinExistence type="predicted"/>
<comment type="caution">
    <text evidence="1">The sequence shown here is derived from an EMBL/GenBank/DDBJ whole genome shotgun (WGS) entry which is preliminary data.</text>
</comment>
<protein>
    <submittedName>
        <fullName evidence="1">Uncharacterized protein</fullName>
    </submittedName>
</protein>
<evidence type="ECO:0000313" key="2">
    <source>
        <dbReference type="Proteomes" id="UP000634136"/>
    </source>
</evidence>
<accession>A0A835CE40</accession>
<dbReference type="EMBL" id="JAAIUW010000003">
    <property type="protein sequence ID" value="KAF7838081.1"/>
    <property type="molecule type" value="Genomic_DNA"/>
</dbReference>
<keyword evidence="2" id="KW-1185">Reference proteome</keyword>
<dbReference type="AlphaFoldDB" id="A0A835CE40"/>
<name>A0A835CE40_9FABA</name>
<organism evidence="1 2">
    <name type="scientific">Senna tora</name>
    <dbReference type="NCBI Taxonomy" id="362788"/>
    <lineage>
        <taxon>Eukaryota</taxon>
        <taxon>Viridiplantae</taxon>
        <taxon>Streptophyta</taxon>
        <taxon>Embryophyta</taxon>
        <taxon>Tracheophyta</taxon>
        <taxon>Spermatophyta</taxon>
        <taxon>Magnoliopsida</taxon>
        <taxon>eudicotyledons</taxon>
        <taxon>Gunneridae</taxon>
        <taxon>Pentapetalae</taxon>
        <taxon>rosids</taxon>
        <taxon>fabids</taxon>
        <taxon>Fabales</taxon>
        <taxon>Fabaceae</taxon>
        <taxon>Caesalpinioideae</taxon>
        <taxon>Cassia clade</taxon>
        <taxon>Senna</taxon>
    </lineage>
</organism>
<evidence type="ECO:0000313" key="1">
    <source>
        <dbReference type="EMBL" id="KAF7838081.1"/>
    </source>
</evidence>
<reference evidence="1" key="1">
    <citation type="submission" date="2020-09" db="EMBL/GenBank/DDBJ databases">
        <title>Genome-Enabled Discovery of Anthraquinone Biosynthesis in Senna tora.</title>
        <authorList>
            <person name="Kang S.-H."/>
            <person name="Pandey R.P."/>
            <person name="Lee C.-M."/>
            <person name="Sim J.-S."/>
            <person name="Jeong J.-T."/>
            <person name="Choi B.-S."/>
            <person name="Jung M."/>
            <person name="Ginzburg D."/>
            <person name="Zhao K."/>
            <person name="Won S.Y."/>
            <person name="Oh T.-J."/>
            <person name="Yu Y."/>
            <person name="Kim N.-H."/>
            <person name="Lee O.R."/>
            <person name="Lee T.-H."/>
            <person name="Bashyal P."/>
            <person name="Kim T.-S."/>
            <person name="Lee W.-H."/>
            <person name="Kawkins C."/>
            <person name="Kim C.-K."/>
            <person name="Kim J.S."/>
            <person name="Ahn B.O."/>
            <person name="Rhee S.Y."/>
            <person name="Sohng J.K."/>
        </authorList>
    </citation>
    <scope>NUCLEOTIDE SEQUENCE</scope>
    <source>
        <tissue evidence="1">Leaf</tissue>
    </source>
</reference>
<dbReference type="Proteomes" id="UP000634136">
    <property type="component" value="Unassembled WGS sequence"/>
</dbReference>
<gene>
    <name evidence="1" type="ORF">G2W53_006563</name>
</gene>
<sequence length="34" mass="4075">MGCSYFVVRTPKVIRLKENCQVKVKRVEQRRPIL</sequence>